<dbReference type="EMBL" id="JBEWZI010000026">
    <property type="protein sequence ID" value="MET7016013.1"/>
    <property type="molecule type" value="Genomic_DNA"/>
</dbReference>
<accession>A0ABV2TQ16</accession>
<sequence>MIESAVGHTTSRWKSFGAILFESLANEIEIALKNENKIEQLWSHETTLVGLVATGLSRNPRFSTSTVKLESTIKKPGGTKTTEMGRADLILERMPSEEFDDCFGLWIEAKRSRSILKKKSQLSATWFGSDGNLNSIRDSLISQARRDYLRSSDNMHRVRCNTVEGYHYGALLFALLDDDSASELDVIEVLKTGFSLPRLNVATSRTMEEGSIKGMRIRRRPTVVAAFRLGKEKTGPMLVASFTIFSELSTSPPDNEES</sequence>
<organism evidence="1 2">
    <name type="scientific">Uliginosibacterium flavum</name>
    <dbReference type="NCBI Taxonomy" id="1396831"/>
    <lineage>
        <taxon>Bacteria</taxon>
        <taxon>Pseudomonadati</taxon>
        <taxon>Pseudomonadota</taxon>
        <taxon>Betaproteobacteria</taxon>
        <taxon>Rhodocyclales</taxon>
        <taxon>Zoogloeaceae</taxon>
        <taxon>Uliginosibacterium</taxon>
    </lineage>
</organism>
<gene>
    <name evidence="1" type="ORF">ABXR19_17635</name>
</gene>
<reference evidence="1 2" key="1">
    <citation type="submission" date="2024-07" db="EMBL/GenBank/DDBJ databases">
        <title>Uliginosibacterium flavum JJ3220;KACC:17644.</title>
        <authorList>
            <person name="Kim M.K."/>
        </authorList>
    </citation>
    <scope>NUCLEOTIDE SEQUENCE [LARGE SCALE GENOMIC DNA]</scope>
    <source>
        <strain evidence="1 2">KACC:17644</strain>
    </source>
</reference>
<comment type="caution">
    <text evidence="1">The sequence shown here is derived from an EMBL/GenBank/DDBJ whole genome shotgun (WGS) entry which is preliminary data.</text>
</comment>
<dbReference type="RefSeq" id="WP_354602471.1">
    <property type="nucleotide sequence ID" value="NZ_JBEWZI010000026.1"/>
</dbReference>
<name>A0ABV2TQ16_9RHOO</name>
<protein>
    <recommendedName>
        <fullName evidence="3">Restriction endonuclease</fullName>
    </recommendedName>
</protein>
<keyword evidence="2" id="KW-1185">Reference proteome</keyword>
<evidence type="ECO:0000313" key="1">
    <source>
        <dbReference type="EMBL" id="MET7016013.1"/>
    </source>
</evidence>
<proteinExistence type="predicted"/>
<evidence type="ECO:0000313" key="2">
    <source>
        <dbReference type="Proteomes" id="UP001549691"/>
    </source>
</evidence>
<evidence type="ECO:0008006" key="3">
    <source>
        <dbReference type="Google" id="ProtNLM"/>
    </source>
</evidence>
<dbReference type="Proteomes" id="UP001549691">
    <property type="component" value="Unassembled WGS sequence"/>
</dbReference>